<gene>
    <name evidence="2" type="ORF">SAMN04488117_103325</name>
</gene>
<keyword evidence="1" id="KW-0732">Signal</keyword>
<protein>
    <submittedName>
        <fullName evidence="2">Uncharacterized protein</fullName>
    </submittedName>
</protein>
<dbReference type="EMBL" id="FNBL01000003">
    <property type="protein sequence ID" value="SDF32099.1"/>
    <property type="molecule type" value="Genomic_DNA"/>
</dbReference>
<evidence type="ECO:0000313" key="2">
    <source>
        <dbReference type="EMBL" id="SDF32099.1"/>
    </source>
</evidence>
<dbReference type="RefSeq" id="WP_074643298.1">
    <property type="nucleotide sequence ID" value="NZ_FNBL01000003.1"/>
</dbReference>
<feature type="chain" id="PRO_5010157993" evidence="1">
    <location>
        <begin position="24"/>
        <end position="113"/>
    </location>
</feature>
<dbReference type="Proteomes" id="UP000182284">
    <property type="component" value="Unassembled WGS sequence"/>
</dbReference>
<feature type="signal peptide" evidence="1">
    <location>
        <begin position="1"/>
        <end position="23"/>
    </location>
</feature>
<name>A0A1G7K5J3_9RHOB</name>
<accession>A0A1G7K5J3</accession>
<evidence type="ECO:0000256" key="1">
    <source>
        <dbReference type="SAM" id="SignalP"/>
    </source>
</evidence>
<proteinExistence type="predicted"/>
<sequence length="113" mass="11603">MTNSFKTLAAAAVVAVAGSAAFAGPNYIIPGQAQSLTSTVNLDLVRADTNSTVYIYDFHNGERGALLGSEAVHAGANTNVKVQLSRPATSDAIAVLSNDGVNTLAVRDVNNVQ</sequence>
<dbReference type="AlphaFoldDB" id="A0A1G7K5J3"/>
<evidence type="ECO:0000313" key="3">
    <source>
        <dbReference type="Proteomes" id="UP000182284"/>
    </source>
</evidence>
<organism evidence="2 3">
    <name type="scientific">Celeribacter baekdonensis</name>
    <dbReference type="NCBI Taxonomy" id="875171"/>
    <lineage>
        <taxon>Bacteria</taxon>
        <taxon>Pseudomonadati</taxon>
        <taxon>Pseudomonadota</taxon>
        <taxon>Alphaproteobacteria</taxon>
        <taxon>Rhodobacterales</taxon>
        <taxon>Roseobacteraceae</taxon>
        <taxon>Celeribacter</taxon>
    </lineage>
</organism>
<dbReference type="OrthoDB" id="7876219at2"/>
<reference evidence="2 3" key="1">
    <citation type="submission" date="2016-10" db="EMBL/GenBank/DDBJ databases">
        <authorList>
            <person name="de Groot N.N."/>
        </authorList>
    </citation>
    <scope>NUCLEOTIDE SEQUENCE [LARGE SCALE GENOMIC DNA]</scope>
    <source>
        <strain evidence="2 3">DSM 27375</strain>
    </source>
</reference>